<dbReference type="AlphaFoldDB" id="A0A7T5RK19"/>
<proteinExistence type="inferred from homology"/>
<evidence type="ECO:0000256" key="1">
    <source>
        <dbReference type="ARBA" id="ARBA00003800"/>
    </source>
</evidence>
<keyword evidence="8" id="KW-0520">NAD</keyword>
<dbReference type="GO" id="GO:0047545">
    <property type="term" value="F:(S)-2-hydroxyglutarate dehydrogenase activity"/>
    <property type="evidence" value="ECO:0007669"/>
    <property type="project" value="UniProtKB-ARBA"/>
</dbReference>
<dbReference type="FunFam" id="3.40.50.720:FF:000041">
    <property type="entry name" value="D-3-phosphoglycerate dehydrogenase"/>
    <property type="match status" value="1"/>
</dbReference>
<dbReference type="GO" id="GO:0004617">
    <property type="term" value="F:phosphoglycerate dehydrogenase activity"/>
    <property type="evidence" value="ECO:0007669"/>
    <property type="project" value="UniProtKB-EC"/>
</dbReference>
<evidence type="ECO:0000256" key="5">
    <source>
        <dbReference type="ARBA" id="ARBA00013143"/>
    </source>
</evidence>
<evidence type="ECO:0000256" key="2">
    <source>
        <dbReference type="ARBA" id="ARBA00005216"/>
    </source>
</evidence>
<protein>
    <recommendedName>
        <fullName evidence="6">D-3-phosphoglycerate dehydrogenase</fullName>
        <ecNumber evidence="4">1.1.1.399</ecNumber>
        <ecNumber evidence="5">1.1.1.95</ecNumber>
    </recommendedName>
    <alternativeName>
        <fullName evidence="9">2-oxoglutarate reductase</fullName>
    </alternativeName>
</protein>
<dbReference type="SUPFAM" id="SSF55021">
    <property type="entry name" value="ACT-like"/>
    <property type="match status" value="1"/>
</dbReference>
<dbReference type="SUPFAM" id="SSF51735">
    <property type="entry name" value="NAD(P)-binding Rossmann-fold domains"/>
    <property type="match status" value="1"/>
</dbReference>
<evidence type="ECO:0000256" key="11">
    <source>
        <dbReference type="ARBA" id="ARBA00048731"/>
    </source>
</evidence>
<dbReference type="InterPro" id="IPR006139">
    <property type="entry name" value="D-isomer_2_OHA_DH_cat_dom"/>
</dbReference>
<evidence type="ECO:0000256" key="3">
    <source>
        <dbReference type="ARBA" id="ARBA00005854"/>
    </source>
</evidence>
<evidence type="ECO:0000259" key="12">
    <source>
        <dbReference type="PROSITE" id="PS51671"/>
    </source>
</evidence>
<reference evidence="13 14" key="1">
    <citation type="submission" date="2020-07" db="EMBL/GenBank/DDBJ databases">
        <title>Huge and variable diversity of episymbiotic CPR bacteria and DPANN archaea in groundwater ecosystems.</title>
        <authorList>
            <person name="He C.Y."/>
            <person name="Keren R."/>
            <person name="Whittaker M."/>
            <person name="Farag I.F."/>
            <person name="Doudna J."/>
            <person name="Cate J.H.D."/>
            <person name="Banfield J.F."/>
        </authorList>
    </citation>
    <scope>NUCLEOTIDE SEQUENCE [LARGE SCALE GENOMIC DNA]</scope>
    <source>
        <strain evidence="13">NC_groundwater_541_Ag_S-0.1um_46_50</strain>
    </source>
</reference>
<dbReference type="EC" id="1.1.1.95" evidence="5"/>
<dbReference type="InterPro" id="IPR029752">
    <property type="entry name" value="D-isomer_DH_CS1"/>
</dbReference>
<accession>A0A7T5RK19</accession>
<keyword evidence="7" id="KW-0560">Oxidoreductase</keyword>
<name>A0A7T5RK19_9BACT</name>
<evidence type="ECO:0000256" key="7">
    <source>
        <dbReference type="ARBA" id="ARBA00023002"/>
    </source>
</evidence>
<dbReference type="Gene3D" id="3.40.50.720">
    <property type="entry name" value="NAD(P)-binding Rossmann-like Domain"/>
    <property type="match status" value="2"/>
</dbReference>
<comment type="function">
    <text evidence="1">Catalyzes the reversible oxidation of 3-phospho-D-glycerate to 3-phosphonooxypyruvate, the first step of the phosphorylated L-serine biosynthesis pathway. Also catalyzes the reversible oxidation of 2-hydroxyglutarate to 2-oxoglutarate.</text>
</comment>
<dbReference type="Pfam" id="PF00389">
    <property type="entry name" value="2-Hacid_dh"/>
    <property type="match status" value="1"/>
</dbReference>
<dbReference type="CDD" id="cd12173">
    <property type="entry name" value="PGDH_4"/>
    <property type="match status" value="1"/>
</dbReference>
<dbReference type="SUPFAM" id="SSF52283">
    <property type="entry name" value="Formate/glycerate dehydrogenase catalytic domain-like"/>
    <property type="match status" value="1"/>
</dbReference>
<sequence length="520" mass="56719">MRILIADAVSANAAAVLREAGLEVDELPTISPNDLCQKISRYDGMIIRSRTKIDAMVLKLAERLKIIGRAGVGVDNIDVEAATKKNILVCNAPRGNENAVAEHTIGLMFALLRRIPFADSKLKNGHWLKSSLVGRELCGKKVGIIGCGRIGRLVAQRLKNFGVDLLGYDVVPVLEGGIRRVDLDTLFQESDVITVHVSLTAVTARLINAETIQKMRPSAFLINTSRGGVVDEEALLRHLADGRLAGAALDVFEEEPLCKTRCDTIKILQDRGVNIIVTPHVAGQTEEAEERIGENIVQTLILYLKEGIIRDAVNAPYVETERFRHLDPYRLLAKRLTGFLRQFCGVGDGIENYFEGDFTAEERGVLERIVLRDTLEVGYVNAALAAEERGFFCHSFVKEEKQKKIGLRFIRGSHAVEAVGRVDEGVPLLVSVNGYVVGGTPLGGQLLVFINEDVPGVFAKVLGVLAGQNLNISRMQSGNNPTTNQACAVVSINRGELSPEVIAQIGSLPEIKLVRKISLP</sequence>
<dbReference type="PANTHER" id="PTHR42938">
    <property type="entry name" value="FORMATE DEHYDROGENASE 1"/>
    <property type="match status" value="1"/>
</dbReference>
<evidence type="ECO:0000256" key="8">
    <source>
        <dbReference type="ARBA" id="ARBA00023027"/>
    </source>
</evidence>
<dbReference type="Proteomes" id="UP000595618">
    <property type="component" value="Chromosome"/>
</dbReference>
<evidence type="ECO:0000256" key="9">
    <source>
        <dbReference type="ARBA" id="ARBA00030455"/>
    </source>
</evidence>
<evidence type="ECO:0000313" key="13">
    <source>
        <dbReference type="EMBL" id="QQG45539.1"/>
    </source>
</evidence>
<dbReference type="PROSITE" id="PS00065">
    <property type="entry name" value="D_2_HYDROXYACID_DH_1"/>
    <property type="match status" value="1"/>
</dbReference>
<evidence type="ECO:0000256" key="6">
    <source>
        <dbReference type="ARBA" id="ARBA00021582"/>
    </source>
</evidence>
<dbReference type="InterPro" id="IPR036291">
    <property type="entry name" value="NAD(P)-bd_dom_sf"/>
</dbReference>
<dbReference type="EMBL" id="CP066690">
    <property type="protein sequence ID" value="QQG45539.1"/>
    <property type="molecule type" value="Genomic_DNA"/>
</dbReference>
<dbReference type="EC" id="1.1.1.399" evidence="4"/>
<dbReference type="InterPro" id="IPR006140">
    <property type="entry name" value="D-isomer_DH_NAD-bd"/>
</dbReference>
<dbReference type="GO" id="GO:0006564">
    <property type="term" value="P:L-serine biosynthetic process"/>
    <property type="evidence" value="ECO:0007669"/>
    <property type="project" value="UniProtKB-ARBA"/>
</dbReference>
<dbReference type="Pfam" id="PF02826">
    <property type="entry name" value="2-Hacid_dh_C"/>
    <property type="match status" value="1"/>
</dbReference>
<dbReference type="InterPro" id="IPR029009">
    <property type="entry name" value="ASB_dom_sf"/>
</dbReference>
<dbReference type="InterPro" id="IPR002912">
    <property type="entry name" value="ACT_dom"/>
</dbReference>
<dbReference type="InterPro" id="IPR045865">
    <property type="entry name" value="ACT-like_dom_sf"/>
</dbReference>
<dbReference type="PROSITE" id="PS00671">
    <property type="entry name" value="D_2_HYDROXYACID_DH_3"/>
    <property type="match status" value="1"/>
</dbReference>
<dbReference type="GO" id="GO:0051287">
    <property type="term" value="F:NAD binding"/>
    <property type="evidence" value="ECO:0007669"/>
    <property type="project" value="InterPro"/>
</dbReference>
<comment type="pathway">
    <text evidence="2">Amino-acid biosynthesis; L-serine biosynthesis; L-serine from 3-phospho-D-glycerate: step 1/3.</text>
</comment>
<comment type="catalytic activity">
    <reaction evidence="11">
        <text>(2R)-3-phosphoglycerate + NAD(+) = 3-phosphooxypyruvate + NADH + H(+)</text>
        <dbReference type="Rhea" id="RHEA:12641"/>
        <dbReference type="ChEBI" id="CHEBI:15378"/>
        <dbReference type="ChEBI" id="CHEBI:18110"/>
        <dbReference type="ChEBI" id="CHEBI:57540"/>
        <dbReference type="ChEBI" id="CHEBI:57945"/>
        <dbReference type="ChEBI" id="CHEBI:58272"/>
        <dbReference type="EC" id="1.1.1.95"/>
    </reaction>
</comment>
<dbReference type="SUPFAM" id="SSF143548">
    <property type="entry name" value="Serine metabolism enzymes domain"/>
    <property type="match status" value="1"/>
</dbReference>
<dbReference type="PROSITE" id="PS51671">
    <property type="entry name" value="ACT"/>
    <property type="match status" value="1"/>
</dbReference>
<dbReference type="UniPathway" id="UPA00135">
    <property type="reaction ID" value="UER00196"/>
</dbReference>
<organism evidence="13 14">
    <name type="scientific">Candidatus Sungiibacteriota bacterium</name>
    <dbReference type="NCBI Taxonomy" id="2750080"/>
    <lineage>
        <taxon>Bacteria</taxon>
        <taxon>Candidatus Sungiibacteriota</taxon>
    </lineage>
</organism>
<comment type="catalytic activity">
    <reaction evidence="10">
        <text>(R)-2-hydroxyglutarate + NAD(+) = 2-oxoglutarate + NADH + H(+)</text>
        <dbReference type="Rhea" id="RHEA:49612"/>
        <dbReference type="ChEBI" id="CHEBI:15378"/>
        <dbReference type="ChEBI" id="CHEBI:15801"/>
        <dbReference type="ChEBI" id="CHEBI:16810"/>
        <dbReference type="ChEBI" id="CHEBI:57540"/>
        <dbReference type="ChEBI" id="CHEBI:57945"/>
        <dbReference type="EC" id="1.1.1.399"/>
    </reaction>
</comment>
<gene>
    <name evidence="13" type="ORF">HYW89_01215</name>
</gene>
<dbReference type="InterPro" id="IPR029753">
    <property type="entry name" value="D-isomer_DH_CS"/>
</dbReference>
<feature type="domain" description="ACT" evidence="12">
    <location>
        <begin position="446"/>
        <end position="519"/>
    </location>
</feature>
<comment type="similarity">
    <text evidence="3">Belongs to the D-isomer specific 2-hydroxyacid dehydrogenase family.</text>
</comment>
<evidence type="ECO:0000256" key="10">
    <source>
        <dbReference type="ARBA" id="ARBA00048126"/>
    </source>
</evidence>
<dbReference type="CDD" id="cd04879">
    <property type="entry name" value="ACT_3PGDH-like"/>
    <property type="match status" value="1"/>
</dbReference>
<dbReference type="Gene3D" id="3.30.70.260">
    <property type="match status" value="1"/>
</dbReference>
<evidence type="ECO:0000256" key="4">
    <source>
        <dbReference type="ARBA" id="ARBA00013001"/>
    </source>
</evidence>
<evidence type="ECO:0000313" key="14">
    <source>
        <dbReference type="Proteomes" id="UP000595618"/>
    </source>
</evidence>
<dbReference type="PANTHER" id="PTHR42938:SF9">
    <property type="entry name" value="FORMATE DEHYDROGENASE 1"/>
    <property type="match status" value="1"/>
</dbReference>